<dbReference type="KEGG" id="grs:C7S20_18280"/>
<dbReference type="InterPro" id="IPR029058">
    <property type="entry name" value="AB_hydrolase_fold"/>
</dbReference>
<reference evidence="2" key="1">
    <citation type="submission" date="2018-03" db="EMBL/GenBank/DDBJ databases">
        <title>Gramella fulva sp. nov., isolated from a dry surface of tidal flat.</title>
        <authorList>
            <person name="Hwang S.H."/>
            <person name="Hwang W.M."/>
            <person name="Kang K."/>
            <person name="Ahn T.-Y."/>
        </authorList>
    </citation>
    <scope>NUCLEOTIDE SEQUENCE [LARGE SCALE GENOMIC DNA]</scope>
    <source>
        <strain evidence="2">SH35</strain>
    </source>
</reference>
<dbReference type="SUPFAM" id="SSF53474">
    <property type="entry name" value="alpha/beta-Hydrolases"/>
    <property type="match status" value="1"/>
</dbReference>
<dbReference type="OrthoDB" id="1438136at2"/>
<name>A0A2R3Z9T3_9FLAO</name>
<dbReference type="EMBL" id="CP028136">
    <property type="protein sequence ID" value="AVR47036.1"/>
    <property type="molecule type" value="Genomic_DNA"/>
</dbReference>
<dbReference type="Pfam" id="PF05728">
    <property type="entry name" value="UPF0227"/>
    <property type="match status" value="1"/>
</dbReference>
<protein>
    <recommendedName>
        <fullName evidence="3">Alpha/beta hydrolase</fullName>
    </recommendedName>
</protein>
<evidence type="ECO:0000313" key="1">
    <source>
        <dbReference type="EMBL" id="AVR47036.1"/>
    </source>
</evidence>
<dbReference type="Gene3D" id="3.40.50.1820">
    <property type="entry name" value="alpha/beta hydrolase"/>
    <property type="match status" value="1"/>
</dbReference>
<keyword evidence="2" id="KW-1185">Reference proteome</keyword>
<sequence>MNILYLHGLQSKLSSNKRKILEDYGSVFAPDIQYENKHIQAAEILKDFTDTEFNVVIGSSMGALNAYIISENIGRPALLFNPPLQKYEAVKCESFYTKGLASKNIFIGGRDEVVDPSETLKFLADHIQQSDLHIDIDSNCGHRIPVDIFSNQVSSFFSSICN</sequence>
<dbReference type="RefSeq" id="WP_107013807.1">
    <property type="nucleotide sequence ID" value="NZ_CP028136.1"/>
</dbReference>
<evidence type="ECO:0008006" key="3">
    <source>
        <dbReference type="Google" id="ProtNLM"/>
    </source>
</evidence>
<gene>
    <name evidence="1" type="ORF">C7S20_18280</name>
</gene>
<dbReference type="Proteomes" id="UP000241507">
    <property type="component" value="Chromosome"/>
</dbReference>
<proteinExistence type="predicted"/>
<accession>A0A2R3Z9T3</accession>
<evidence type="ECO:0000313" key="2">
    <source>
        <dbReference type="Proteomes" id="UP000241507"/>
    </source>
</evidence>
<organism evidence="1 2">
    <name type="scientific">Christiangramia fulva</name>
    <dbReference type="NCBI Taxonomy" id="2126553"/>
    <lineage>
        <taxon>Bacteria</taxon>
        <taxon>Pseudomonadati</taxon>
        <taxon>Bacteroidota</taxon>
        <taxon>Flavobacteriia</taxon>
        <taxon>Flavobacteriales</taxon>
        <taxon>Flavobacteriaceae</taxon>
        <taxon>Christiangramia</taxon>
    </lineage>
</organism>
<dbReference type="AlphaFoldDB" id="A0A2R3Z9T3"/>
<dbReference type="InterPro" id="IPR008886">
    <property type="entry name" value="UPF0227/Esterase_YqiA"/>
</dbReference>